<dbReference type="SUPFAM" id="SSF53335">
    <property type="entry name" value="S-adenosyl-L-methionine-dependent methyltransferases"/>
    <property type="match status" value="1"/>
</dbReference>
<reference evidence="3 4" key="1">
    <citation type="submission" date="2013-03" db="EMBL/GenBank/DDBJ databases">
        <title>The Genome Sequence of Enterococcus dispar ATCC_51266 (Illumina only assembly).</title>
        <authorList>
            <consortium name="The Broad Institute Genomics Platform"/>
            <consortium name="The Broad Institute Genome Sequencing Center for Infectious Disease"/>
            <person name="Earl A."/>
            <person name="Russ C."/>
            <person name="Gilmore M."/>
            <person name="Surin D."/>
            <person name="Walker B."/>
            <person name="Young S."/>
            <person name="Zeng Q."/>
            <person name="Gargeya S."/>
            <person name="Fitzgerald M."/>
            <person name="Haas B."/>
            <person name="Abouelleil A."/>
            <person name="Allen A.W."/>
            <person name="Alvarado L."/>
            <person name="Arachchi H.M."/>
            <person name="Berlin A.M."/>
            <person name="Chapman S.B."/>
            <person name="Gainer-Dewar J."/>
            <person name="Goldberg J."/>
            <person name="Griggs A."/>
            <person name="Gujja S."/>
            <person name="Hansen M."/>
            <person name="Howarth C."/>
            <person name="Imamovic A."/>
            <person name="Ireland A."/>
            <person name="Larimer J."/>
            <person name="McCowan C."/>
            <person name="Murphy C."/>
            <person name="Pearson M."/>
            <person name="Poon T.W."/>
            <person name="Priest M."/>
            <person name="Roberts A."/>
            <person name="Saif S."/>
            <person name="Shea T."/>
            <person name="Sisk P."/>
            <person name="Sykes S."/>
            <person name="Wortman J."/>
            <person name="Nusbaum C."/>
            <person name="Birren B."/>
        </authorList>
    </citation>
    <scope>NUCLEOTIDE SEQUENCE [LARGE SCALE GENOMIC DNA]</scope>
    <source>
        <strain evidence="3 4">ATCC 51266</strain>
    </source>
</reference>
<organism evidence="3 4">
    <name type="scientific">Enterococcus dispar ATCC 51266</name>
    <dbReference type="NCBI Taxonomy" id="1139219"/>
    <lineage>
        <taxon>Bacteria</taxon>
        <taxon>Bacillati</taxon>
        <taxon>Bacillota</taxon>
        <taxon>Bacilli</taxon>
        <taxon>Lactobacillales</taxon>
        <taxon>Enterococcaceae</taxon>
        <taxon>Enterococcus</taxon>
    </lineage>
</organism>
<evidence type="ECO:0000313" key="3">
    <source>
        <dbReference type="EMBL" id="EOT40250.1"/>
    </source>
</evidence>
<dbReference type="CDD" id="cd02440">
    <property type="entry name" value="AdoMet_MTases"/>
    <property type="match status" value="1"/>
</dbReference>
<protein>
    <recommendedName>
        <fullName evidence="2">Methyltransferase domain-containing protein</fullName>
    </recommendedName>
</protein>
<evidence type="ECO:0000313" key="4">
    <source>
        <dbReference type="Proteomes" id="UP000014127"/>
    </source>
</evidence>
<dbReference type="InterPro" id="IPR041698">
    <property type="entry name" value="Methyltransf_25"/>
</dbReference>
<keyword evidence="1" id="KW-0808">Transferase</keyword>
<dbReference type="EMBL" id="AHYR01000009">
    <property type="protein sequence ID" value="EOT40250.1"/>
    <property type="molecule type" value="Genomic_DNA"/>
</dbReference>
<dbReference type="Gene3D" id="3.40.50.150">
    <property type="entry name" value="Vaccinia Virus protein VP39"/>
    <property type="match status" value="1"/>
</dbReference>
<dbReference type="eggNOG" id="COG2227">
    <property type="taxonomic scope" value="Bacteria"/>
</dbReference>
<keyword evidence="4" id="KW-1185">Reference proteome</keyword>
<accession>S1NBS1</accession>
<proteinExistence type="predicted"/>
<dbReference type="Pfam" id="PF13649">
    <property type="entry name" value="Methyltransf_25"/>
    <property type="match status" value="1"/>
</dbReference>
<dbReference type="PATRIC" id="fig|1139219.3.peg.2047"/>
<dbReference type="PANTHER" id="PTHR43861">
    <property type="entry name" value="TRANS-ACONITATE 2-METHYLTRANSFERASE-RELATED"/>
    <property type="match status" value="1"/>
</dbReference>
<sequence>MEFLRVKPRLYQQSRDAIWLDLHISHQLLKAHLDQTTDGASRKKLFISDSVNWIASLMKDAPNSSLLDLGCGPGLYAEKLALKGYAITGIDFSAASITYALASAKKKKLTIQYFLGNYVDYDFATASYDCVLLIYCDLGVFSPAARKQLFRKIYQLLKPGGLFIFDVFTSKYYQSFGDSTAWEIEVGGFWSRKKCLHLQKNQHYVNTNTYLESHYLIYPNHYKEFFIWDTVFTPTELKNELHQIGFSSSTVFGDVAGASYDEASTTFCLVVQK</sequence>
<dbReference type="Proteomes" id="UP000014127">
    <property type="component" value="Unassembled WGS sequence"/>
</dbReference>
<dbReference type="STRING" id="44009.RV01_GL001519"/>
<feature type="domain" description="Methyltransferase" evidence="2">
    <location>
        <begin position="67"/>
        <end position="161"/>
    </location>
</feature>
<dbReference type="HOGENOM" id="CLU_069129_3_0_9"/>
<dbReference type="OrthoDB" id="9791837at2"/>
<dbReference type="AlphaFoldDB" id="S1NBS1"/>
<evidence type="ECO:0000256" key="1">
    <source>
        <dbReference type="ARBA" id="ARBA00022679"/>
    </source>
</evidence>
<comment type="caution">
    <text evidence="3">The sequence shown here is derived from an EMBL/GenBank/DDBJ whole genome shotgun (WGS) entry which is preliminary data.</text>
</comment>
<name>S1NBS1_9ENTE</name>
<gene>
    <name evidence="3" type="ORF">OMK_02102</name>
</gene>
<dbReference type="RefSeq" id="WP_016173241.1">
    <property type="nucleotide sequence ID" value="NZ_ASWK01000001.1"/>
</dbReference>
<evidence type="ECO:0000259" key="2">
    <source>
        <dbReference type="Pfam" id="PF13649"/>
    </source>
</evidence>
<dbReference type="InterPro" id="IPR029063">
    <property type="entry name" value="SAM-dependent_MTases_sf"/>
</dbReference>
<dbReference type="Gene3D" id="2.20.25.110">
    <property type="entry name" value="S-adenosyl-L-methionine-dependent methyltransferases"/>
    <property type="match status" value="1"/>
</dbReference>
<dbReference type="GO" id="GO:0016740">
    <property type="term" value="F:transferase activity"/>
    <property type="evidence" value="ECO:0007669"/>
    <property type="project" value="UniProtKB-KW"/>
</dbReference>